<feature type="coiled-coil region" evidence="1">
    <location>
        <begin position="131"/>
        <end position="244"/>
    </location>
</feature>
<dbReference type="EMBL" id="ML119697">
    <property type="protein sequence ID" value="RPA79624.1"/>
    <property type="molecule type" value="Genomic_DNA"/>
</dbReference>
<dbReference type="Proteomes" id="UP000275078">
    <property type="component" value="Unassembled WGS sequence"/>
</dbReference>
<dbReference type="AlphaFoldDB" id="A0A3N4ID17"/>
<gene>
    <name evidence="2" type="ORF">BJ508DRAFT_308240</name>
</gene>
<evidence type="ECO:0000256" key="1">
    <source>
        <dbReference type="SAM" id="Coils"/>
    </source>
</evidence>
<accession>A0A3N4ID17</accession>
<evidence type="ECO:0000313" key="3">
    <source>
        <dbReference type="Proteomes" id="UP000275078"/>
    </source>
</evidence>
<protein>
    <submittedName>
        <fullName evidence="2">Uncharacterized protein</fullName>
    </submittedName>
</protein>
<keyword evidence="1" id="KW-0175">Coiled coil</keyword>
<keyword evidence="3" id="KW-1185">Reference proteome</keyword>
<name>A0A3N4ID17_ASCIM</name>
<proteinExistence type="predicted"/>
<sequence>MTAVYTLRPVPGHIGQPAPNGRQQLWERNINRLLLKEALPSEDNFENADCFFSYVEELPISLAHDMKRLIIAMRNREIEAEDAVWRADVMLMPEHDRVFDEFCKIIRDSKTKEGLFACIEAMEDQDEGDRIETLERDVKGLRREVKELEESLVVSDKHEDVLKREIERLRQFEDEAQALRAELRDMEDLKRRLKELEDASKVSERNEEVLTSEIERLRRSEVEVQDLRTEKRYLENHNKRLIKDNVDLKQRLAMVRFVVGTELAQEEVLVQTPANRKRSHSIAVEFDDEASEVEREPKRFQFGCKEQKRQQEGQENYELLESVPRKLADWDEDRRAFFAASEYWNKMMDHQNILQL</sequence>
<reference evidence="2 3" key="1">
    <citation type="journal article" date="2018" name="Nat. Ecol. Evol.">
        <title>Pezizomycetes genomes reveal the molecular basis of ectomycorrhizal truffle lifestyle.</title>
        <authorList>
            <person name="Murat C."/>
            <person name="Payen T."/>
            <person name="Noel B."/>
            <person name="Kuo A."/>
            <person name="Morin E."/>
            <person name="Chen J."/>
            <person name="Kohler A."/>
            <person name="Krizsan K."/>
            <person name="Balestrini R."/>
            <person name="Da Silva C."/>
            <person name="Montanini B."/>
            <person name="Hainaut M."/>
            <person name="Levati E."/>
            <person name="Barry K.W."/>
            <person name="Belfiori B."/>
            <person name="Cichocki N."/>
            <person name="Clum A."/>
            <person name="Dockter R.B."/>
            <person name="Fauchery L."/>
            <person name="Guy J."/>
            <person name="Iotti M."/>
            <person name="Le Tacon F."/>
            <person name="Lindquist E.A."/>
            <person name="Lipzen A."/>
            <person name="Malagnac F."/>
            <person name="Mello A."/>
            <person name="Molinier V."/>
            <person name="Miyauchi S."/>
            <person name="Poulain J."/>
            <person name="Riccioni C."/>
            <person name="Rubini A."/>
            <person name="Sitrit Y."/>
            <person name="Splivallo R."/>
            <person name="Traeger S."/>
            <person name="Wang M."/>
            <person name="Zifcakova L."/>
            <person name="Wipf D."/>
            <person name="Zambonelli A."/>
            <person name="Paolocci F."/>
            <person name="Nowrousian M."/>
            <person name="Ottonello S."/>
            <person name="Baldrian P."/>
            <person name="Spatafora J.W."/>
            <person name="Henrissat B."/>
            <person name="Nagy L.G."/>
            <person name="Aury J.M."/>
            <person name="Wincker P."/>
            <person name="Grigoriev I.V."/>
            <person name="Bonfante P."/>
            <person name="Martin F.M."/>
        </authorList>
    </citation>
    <scope>NUCLEOTIDE SEQUENCE [LARGE SCALE GENOMIC DNA]</scope>
    <source>
        <strain evidence="2 3">RN42</strain>
    </source>
</reference>
<evidence type="ECO:0000313" key="2">
    <source>
        <dbReference type="EMBL" id="RPA79624.1"/>
    </source>
</evidence>
<organism evidence="2 3">
    <name type="scientific">Ascobolus immersus RN42</name>
    <dbReference type="NCBI Taxonomy" id="1160509"/>
    <lineage>
        <taxon>Eukaryota</taxon>
        <taxon>Fungi</taxon>
        <taxon>Dikarya</taxon>
        <taxon>Ascomycota</taxon>
        <taxon>Pezizomycotina</taxon>
        <taxon>Pezizomycetes</taxon>
        <taxon>Pezizales</taxon>
        <taxon>Ascobolaceae</taxon>
        <taxon>Ascobolus</taxon>
    </lineage>
</organism>